<dbReference type="GO" id="GO:1990961">
    <property type="term" value="P:xenobiotic detoxification by transmembrane export across the plasma membrane"/>
    <property type="evidence" value="ECO:0007669"/>
    <property type="project" value="InterPro"/>
</dbReference>
<dbReference type="PROSITE" id="PS50850">
    <property type="entry name" value="MFS"/>
    <property type="match status" value="1"/>
</dbReference>
<dbReference type="AlphaFoldDB" id="J1QM93"/>
<dbReference type="Gene3D" id="1.20.1720.10">
    <property type="entry name" value="Multidrug resistance protein D"/>
    <property type="match status" value="1"/>
</dbReference>
<comment type="caution">
    <text evidence="10">The sequence shown here is derived from an EMBL/GenBank/DDBJ whole genome shotgun (WGS) entry which is preliminary data.</text>
</comment>
<evidence type="ECO:0000256" key="6">
    <source>
        <dbReference type="ARBA" id="ARBA00022989"/>
    </source>
</evidence>
<feature type="domain" description="Major facilitator superfamily (MFS) profile" evidence="9">
    <location>
        <begin position="34"/>
        <end position="415"/>
    </location>
</feature>
<feature type="transmembrane region" description="Helical" evidence="8">
    <location>
        <begin position="100"/>
        <end position="119"/>
    </location>
</feature>
<keyword evidence="11" id="KW-1185">Reference proteome</keyword>
<proteinExistence type="inferred from homology"/>
<gene>
    <name evidence="10" type="ORF">AEST_02820</name>
</gene>
<dbReference type="InterPro" id="IPR004812">
    <property type="entry name" value="Efflux_drug-R_Bcr/CmlA"/>
</dbReference>
<evidence type="ECO:0000313" key="10">
    <source>
        <dbReference type="EMBL" id="EJI86736.1"/>
    </source>
</evidence>
<evidence type="ECO:0000256" key="5">
    <source>
        <dbReference type="ARBA" id="ARBA00022692"/>
    </source>
</evidence>
<organism evidence="10 11">
    <name type="scientific">Alishewanella aestuarii B11</name>
    <dbReference type="NCBI Taxonomy" id="1197174"/>
    <lineage>
        <taxon>Bacteria</taxon>
        <taxon>Pseudomonadati</taxon>
        <taxon>Pseudomonadota</taxon>
        <taxon>Gammaproteobacteria</taxon>
        <taxon>Alteromonadales</taxon>
        <taxon>Alteromonadaceae</taxon>
        <taxon>Alishewanella</taxon>
    </lineage>
</organism>
<accession>J1QM93</accession>
<sequence length="415" mass="44552">MKSRKNCRPEPVLVMMALFRVRVLMSTALPSLRIVMLLAAVIAITPLAIDMYLPALPLMAKELQTTNALVQQSLSIYLAAYALGMLLFGPLADMLGRRPLALFGLAGFLVASVALSLVSSIEGFLLWRALQAFCGAAATVVIPGIVRHLYQQHTAKGMSYVSMIMMLAPLIAPAIGSGVMYVTHWQHIFSLLALYAAIMLLLCWHFLPEIKQQSGNSIRPAFFSGYQQVFANRSAWPFIAISMFASFSFFTFLTAVSFVYISYFGVSEQLFALLFGLNVSSLMLANFINSRLVTRLGPQRMLTLGLVLALLAATTLSGVNAAGLGLWYTVASIAPLMASLGLIATNADALILMQFPQHSGTATAVIGTLRFGSGALAGPLLGLLYTGTALPFSLLMLAGTLCILGSVIWAKSLGH</sequence>
<keyword evidence="8" id="KW-0997">Cell inner membrane</keyword>
<evidence type="ECO:0000313" key="11">
    <source>
        <dbReference type="Proteomes" id="UP000012043"/>
    </source>
</evidence>
<evidence type="ECO:0000256" key="8">
    <source>
        <dbReference type="RuleBase" id="RU365088"/>
    </source>
</evidence>
<feature type="transmembrane region" description="Helical" evidence="8">
    <location>
        <begin position="391"/>
        <end position="410"/>
    </location>
</feature>
<comment type="similarity">
    <text evidence="2 8">Belongs to the major facilitator superfamily. Bcr/CmlA family.</text>
</comment>
<evidence type="ECO:0000256" key="1">
    <source>
        <dbReference type="ARBA" id="ARBA00004651"/>
    </source>
</evidence>
<dbReference type="GO" id="GO:0015385">
    <property type="term" value="F:sodium:proton antiporter activity"/>
    <property type="evidence" value="ECO:0007669"/>
    <property type="project" value="TreeGrafter"/>
</dbReference>
<protein>
    <recommendedName>
        <fullName evidence="8">Bcr/CflA family efflux transporter</fullName>
    </recommendedName>
</protein>
<feature type="transmembrane region" description="Helical" evidence="8">
    <location>
        <begin position="125"/>
        <end position="146"/>
    </location>
</feature>
<keyword evidence="6 8" id="KW-1133">Transmembrane helix</keyword>
<keyword evidence="4" id="KW-1003">Cell membrane</keyword>
<name>J1QM93_9ALTE</name>
<dbReference type="NCBIfam" id="TIGR00710">
    <property type="entry name" value="efflux_Bcr_CflA"/>
    <property type="match status" value="1"/>
</dbReference>
<evidence type="ECO:0000256" key="4">
    <source>
        <dbReference type="ARBA" id="ARBA00022475"/>
    </source>
</evidence>
<reference evidence="10 11" key="1">
    <citation type="journal article" date="2012" name="J. Bacteriol.">
        <title>Genome Sequence of Pectin-Degrading Alishewanella aestuarii Strain B11T, Isolated from Tidal Flat Sediment.</title>
        <authorList>
            <person name="Jung J."/>
            <person name="Choi S."/>
            <person name="Chun J."/>
            <person name="Park W."/>
        </authorList>
    </citation>
    <scope>NUCLEOTIDE SEQUENCE [LARGE SCALE GENOMIC DNA]</scope>
    <source>
        <strain evidence="10 11">B11</strain>
    </source>
</reference>
<feature type="transmembrane region" description="Helical" evidence="8">
    <location>
        <begin position="364"/>
        <end position="385"/>
    </location>
</feature>
<dbReference type="Proteomes" id="UP000012043">
    <property type="component" value="Unassembled WGS sequence"/>
</dbReference>
<feature type="transmembrane region" description="Helical" evidence="8">
    <location>
        <begin position="158"/>
        <end position="182"/>
    </location>
</feature>
<keyword evidence="3 8" id="KW-0813">Transport</keyword>
<comment type="subcellular location">
    <subcellularLocation>
        <location evidence="8">Cell inner membrane</location>
        <topology evidence="8">Multi-pass membrane protein</topology>
    </subcellularLocation>
    <subcellularLocation>
        <location evidence="1">Cell membrane</location>
        <topology evidence="1">Multi-pass membrane protein</topology>
    </subcellularLocation>
</comment>
<dbReference type="PANTHER" id="PTHR23502">
    <property type="entry name" value="MAJOR FACILITATOR SUPERFAMILY"/>
    <property type="match status" value="1"/>
</dbReference>
<dbReference type="PATRIC" id="fig|1197174.4.peg.276"/>
<evidence type="ECO:0000256" key="3">
    <source>
        <dbReference type="ARBA" id="ARBA00022448"/>
    </source>
</evidence>
<feature type="transmembrane region" description="Helical" evidence="8">
    <location>
        <begin position="238"/>
        <end position="264"/>
    </location>
</feature>
<keyword evidence="5 8" id="KW-0812">Transmembrane</keyword>
<feature type="transmembrane region" description="Helical" evidence="8">
    <location>
        <begin position="69"/>
        <end position="88"/>
    </location>
</feature>
<feature type="transmembrane region" description="Helical" evidence="8">
    <location>
        <begin position="301"/>
        <end position="319"/>
    </location>
</feature>
<evidence type="ECO:0000259" key="9">
    <source>
        <dbReference type="PROSITE" id="PS50850"/>
    </source>
</evidence>
<dbReference type="InterPro" id="IPR020846">
    <property type="entry name" value="MFS_dom"/>
</dbReference>
<dbReference type="CDD" id="cd17320">
    <property type="entry name" value="MFS_MdfA_MDR_like"/>
    <property type="match status" value="1"/>
</dbReference>
<evidence type="ECO:0000256" key="2">
    <source>
        <dbReference type="ARBA" id="ARBA00006236"/>
    </source>
</evidence>
<dbReference type="Pfam" id="PF07690">
    <property type="entry name" value="MFS_1"/>
    <property type="match status" value="1"/>
</dbReference>
<feature type="transmembrane region" description="Helical" evidence="8">
    <location>
        <begin position="325"/>
        <end position="352"/>
    </location>
</feature>
<feature type="transmembrane region" description="Helical" evidence="8">
    <location>
        <begin position="21"/>
        <end position="49"/>
    </location>
</feature>
<feature type="transmembrane region" description="Helical" evidence="8">
    <location>
        <begin position="188"/>
        <end position="207"/>
    </location>
</feature>
<dbReference type="EMBL" id="ALAB01000002">
    <property type="protein sequence ID" value="EJI86736.1"/>
    <property type="molecule type" value="Genomic_DNA"/>
</dbReference>
<feature type="transmembrane region" description="Helical" evidence="8">
    <location>
        <begin position="270"/>
        <end position="289"/>
    </location>
</feature>
<dbReference type="GO" id="GO:0042910">
    <property type="term" value="F:xenobiotic transmembrane transporter activity"/>
    <property type="evidence" value="ECO:0007669"/>
    <property type="project" value="InterPro"/>
</dbReference>
<dbReference type="InterPro" id="IPR036259">
    <property type="entry name" value="MFS_trans_sf"/>
</dbReference>
<dbReference type="InterPro" id="IPR011701">
    <property type="entry name" value="MFS"/>
</dbReference>
<dbReference type="PANTHER" id="PTHR23502:SF132">
    <property type="entry name" value="POLYAMINE TRANSPORTER 2-RELATED"/>
    <property type="match status" value="1"/>
</dbReference>
<evidence type="ECO:0000256" key="7">
    <source>
        <dbReference type="ARBA" id="ARBA00023136"/>
    </source>
</evidence>
<dbReference type="SUPFAM" id="SSF103473">
    <property type="entry name" value="MFS general substrate transporter"/>
    <property type="match status" value="1"/>
</dbReference>
<dbReference type="GO" id="GO:0005886">
    <property type="term" value="C:plasma membrane"/>
    <property type="evidence" value="ECO:0007669"/>
    <property type="project" value="UniProtKB-SubCell"/>
</dbReference>
<keyword evidence="7 8" id="KW-0472">Membrane</keyword>